<sequence length="149" mass="16553">MIRRSMRGCCSVSGDTFALLKLGDMDKRYFTIEEANAMVPDLLEIVPKLQALHAKLSDAFPDVRNAWEKARYGGGSVQGADYLAVALAANQLTNALESKGCVIKGIERGLVDFPAMRDGKEVFLCWKNPETEIRYWHDLDTGFAGRQPL</sequence>
<evidence type="ECO:0008006" key="3">
    <source>
        <dbReference type="Google" id="ProtNLM"/>
    </source>
</evidence>
<dbReference type="STRING" id="1266370.NITGR_810002"/>
<dbReference type="InParanoid" id="M1Z2R5"/>
<evidence type="ECO:0000313" key="1">
    <source>
        <dbReference type="EMBL" id="CCQ91773.1"/>
    </source>
</evidence>
<name>M1Z2R5_NITG3</name>
<dbReference type="InterPro" id="IPR018699">
    <property type="entry name" value="DUF2203"/>
</dbReference>
<dbReference type="HOGENOM" id="CLU_137908_1_0_0"/>
<dbReference type="AlphaFoldDB" id="M1Z2R5"/>
<dbReference type="Proteomes" id="UP000011704">
    <property type="component" value="Unassembled WGS sequence"/>
</dbReference>
<comment type="caution">
    <text evidence="1">The sequence shown here is derived from an EMBL/GenBank/DDBJ whole genome shotgun (WGS) entry which is preliminary data.</text>
</comment>
<keyword evidence="2" id="KW-1185">Reference proteome</keyword>
<organism evidence="1 2">
    <name type="scientific">Nitrospina gracilis (strain 3/211)</name>
    <dbReference type="NCBI Taxonomy" id="1266370"/>
    <lineage>
        <taxon>Bacteria</taxon>
        <taxon>Pseudomonadati</taxon>
        <taxon>Nitrospinota/Tectimicrobiota group</taxon>
        <taxon>Nitrospinota</taxon>
        <taxon>Nitrospinia</taxon>
        <taxon>Nitrospinales</taxon>
        <taxon>Nitrospinaceae</taxon>
        <taxon>Nitrospina</taxon>
    </lineage>
</organism>
<reference evidence="1 2" key="1">
    <citation type="journal article" date="2013" name="Front. Microbiol.">
        <title>The genome of Nitrospina gracilis illuminates the metabolism and evolution of the major marine nitrite oxidizer.</title>
        <authorList>
            <person name="Luecker S."/>
            <person name="Nowka B."/>
            <person name="Rattei T."/>
            <person name="Spieck E."/>
            <person name="and Daims H."/>
        </authorList>
    </citation>
    <scope>NUCLEOTIDE SEQUENCE [LARGE SCALE GENOMIC DNA]</scope>
    <source>
        <strain evidence="1 2">3/211</strain>
    </source>
</reference>
<evidence type="ECO:0000313" key="2">
    <source>
        <dbReference type="Proteomes" id="UP000011704"/>
    </source>
</evidence>
<proteinExistence type="predicted"/>
<dbReference type="PIRSF" id="PIRSF016498">
    <property type="entry name" value="UCP016498"/>
    <property type="match status" value="1"/>
</dbReference>
<protein>
    <recommendedName>
        <fullName evidence="3">DUF2203 domain-containing protein</fullName>
    </recommendedName>
</protein>
<dbReference type="EMBL" id="CAQJ01000090">
    <property type="protein sequence ID" value="CCQ91773.1"/>
    <property type="molecule type" value="Genomic_DNA"/>
</dbReference>
<dbReference type="Pfam" id="PF09969">
    <property type="entry name" value="DUF2203"/>
    <property type="match status" value="1"/>
</dbReference>
<gene>
    <name evidence="1" type="ORF">NITGR_810002</name>
</gene>
<accession>M1Z2R5</accession>